<evidence type="ECO:0000313" key="1">
    <source>
        <dbReference type="EMBL" id="VTR53627.1"/>
    </source>
</evidence>
<dbReference type="RefSeq" id="WP_046808376.1">
    <property type="nucleotide sequence ID" value="NZ_CAMKSK010000004.1"/>
</dbReference>
<dbReference type="KEGG" id="sfw:WN53_25350"/>
<dbReference type="AlphaFoldDB" id="A0A0F7HG97"/>
<dbReference type="GeneID" id="30323513"/>
<gene>
    <name evidence="1" type="ORF">NCTC12965_06584</name>
</gene>
<reference evidence="1" key="1">
    <citation type="submission" date="2019-05" db="EMBL/GenBank/DDBJ databases">
        <authorList>
            <consortium name="Pathogen Informatics"/>
        </authorList>
    </citation>
    <scope>NUCLEOTIDE SEQUENCE [LARGE SCALE GENOMIC DNA]</scope>
    <source>
        <strain evidence="1">NCTC12965</strain>
    </source>
</reference>
<proteinExistence type="predicted"/>
<sequence length="155" mass="17536">MRKELLVPAVLVLCLLPLLIYYIYPDKADKINISCNGTLVTQNELMSSRVRVSILLTGARGRVNFDGVISNKKNEIITIRRASSFTLHHYGSIYAIDKSIVSELPGNMASTDLLTGMFPEFMLFNDKDYRLNMYKVGSNGYLFMSDKFVTLYCIS</sequence>
<name>A0A0F7HG97_SERFO</name>
<organism evidence="1">
    <name type="scientific">Serratia fonticola</name>
    <dbReference type="NCBI Taxonomy" id="47917"/>
    <lineage>
        <taxon>Bacteria</taxon>
        <taxon>Pseudomonadati</taxon>
        <taxon>Pseudomonadota</taxon>
        <taxon>Gammaproteobacteria</taxon>
        <taxon>Enterobacterales</taxon>
        <taxon>Yersiniaceae</taxon>
        <taxon>Serratia</taxon>
    </lineage>
</organism>
<accession>A0A0F7HG97</accession>
<dbReference type="EMBL" id="CABEEZ010000128">
    <property type="protein sequence ID" value="VTR53627.1"/>
    <property type="molecule type" value="Genomic_DNA"/>
</dbReference>
<protein>
    <submittedName>
        <fullName evidence="1">Uncharacterized protein</fullName>
    </submittedName>
</protein>